<dbReference type="RefSeq" id="WP_182704291.1">
    <property type="nucleotide sequence ID" value="NZ_JACJII010000001.1"/>
</dbReference>
<evidence type="ECO:0000259" key="1">
    <source>
        <dbReference type="PROSITE" id="PS51462"/>
    </source>
</evidence>
<comment type="caution">
    <text evidence="2">The sequence shown here is derived from an EMBL/GenBank/DDBJ whole genome shotgun (WGS) entry which is preliminary data.</text>
</comment>
<feature type="domain" description="Nudix hydrolase" evidence="1">
    <location>
        <begin position="157"/>
        <end position="294"/>
    </location>
</feature>
<dbReference type="SUPFAM" id="SSF55811">
    <property type="entry name" value="Nudix"/>
    <property type="match status" value="1"/>
</dbReference>
<dbReference type="Pfam" id="PF00293">
    <property type="entry name" value="NUDIX"/>
    <property type="match status" value="1"/>
</dbReference>
<dbReference type="InterPro" id="IPR000086">
    <property type="entry name" value="NUDIX_hydrolase_dom"/>
</dbReference>
<dbReference type="Pfam" id="PF13384">
    <property type="entry name" value="HTH_23"/>
    <property type="match status" value="1"/>
</dbReference>
<accession>A0A7W3R7C2</accession>
<name>A0A7W3R7C2_9ACTN</name>
<dbReference type="EMBL" id="JACJII010000001">
    <property type="protein sequence ID" value="MBA9002175.1"/>
    <property type="molecule type" value="Genomic_DNA"/>
</dbReference>
<evidence type="ECO:0000313" key="2">
    <source>
        <dbReference type="EMBL" id="MBA9002175.1"/>
    </source>
</evidence>
<reference evidence="2 3" key="1">
    <citation type="submission" date="2020-08" db="EMBL/GenBank/DDBJ databases">
        <title>Sequencing the genomes of 1000 actinobacteria strains.</title>
        <authorList>
            <person name="Klenk H.-P."/>
        </authorList>
    </citation>
    <scope>NUCLEOTIDE SEQUENCE [LARGE SCALE GENOMIC DNA]</scope>
    <source>
        <strain evidence="2 3">DSM 45823</strain>
    </source>
</reference>
<proteinExistence type="predicted"/>
<keyword evidence="3" id="KW-1185">Reference proteome</keyword>
<dbReference type="InterPro" id="IPR015797">
    <property type="entry name" value="NUDIX_hydrolase-like_dom_sf"/>
</dbReference>
<dbReference type="AlphaFoldDB" id="A0A7W3R7C2"/>
<organism evidence="2 3">
    <name type="scientific">Thermomonospora cellulosilytica</name>
    <dbReference type="NCBI Taxonomy" id="1411118"/>
    <lineage>
        <taxon>Bacteria</taxon>
        <taxon>Bacillati</taxon>
        <taxon>Actinomycetota</taxon>
        <taxon>Actinomycetes</taxon>
        <taxon>Streptosporangiales</taxon>
        <taxon>Thermomonosporaceae</taxon>
        <taxon>Thermomonospora</taxon>
    </lineage>
</organism>
<sequence>MERVRRGDGGEDLVIRLDDVQAALVGADGVAMAGELWRVLAALAAIRIGAWDGSPDVARALESREETAGDLAARQADTVYQIEQGLMPRLEAIRALALRALRAGGASYAELAAAMGVSRSTAQSRWARIASTEHPAEEWARSGSPFPQAPAPGGPVCDHRSVGIDIVRGDGARLMLERVRPPFGIAPAAGHVDDHGTPEDAARAETGEELGLTVVSLRPLTGGWLPNRCRRRVAPGRRTGHDWSIYAATVTGDLAPGTDEARNVGWRTPAEIQRLAERTVAHARGRISAIDFNDDPGLEPVWVHWYARLGVIDVTEADLEAVTRLFTG</sequence>
<gene>
    <name evidence="2" type="ORF">HNR21_001057</name>
</gene>
<protein>
    <submittedName>
        <fullName evidence="2">8-oxo-dGTP pyrophosphatase MutT (NUDIX family)</fullName>
    </submittedName>
</protein>
<dbReference type="Proteomes" id="UP000539313">
    <property type="component" value="Unassembled WGS sequence"/>
</dbReference>
<dbReference type="PROSITE" id="PS51462">
    <property type="entry name" value="NUDIX"/>
    <property type="match status" value="1"/>
</dbReference>
<dbReference type="Gene3D" id="3.90.79.10">
    <property type="entry name" value="Nucleoside Triphosphate Pyrophosphohydrolase"/>
    <property type="match status" value="1"/>
</dbReference>
<evidence type="ECO:0000313" key="3">
    <source>
        <dbReference type="Proteomes" id="UP000539313"/>
    </source>
</evidence>